<dbReference type="RefSeq" id="WP_063803102.1">
    <property type="nucleotide sequence ID" value="NZ_CADEVB010000002.1"/>
</dbReference>
<dbReference type="GeneID" id="56666732"/>
<sequence length="461" mass="49387">MKIKTGLFGVLLSIATATAYGLGVQSAPAEPAVSTPAANPVINLTPAQISERARAYIAQIGVDPDSDNGQILIAWFTRIVQEPGYLARLTTLRSSSPGLVDTMLPPAARLKALRVTADMARGSRNNCAMPDIGGKDLAALAKTLPSKSLKGVLEMMDILLNRDGTASGDEHYTVAELLDVDARMNTIELPASLSKPGASKSCEAIAFAVGMIDKLPEPEQQRITYELFKMISGGKSASETVLADPDAYLDEVFDERRLQEAIRSQLPPDGSRPLPYSRLIVDGEWVNKTTPKAAGPYVDTYVNRRNNGVVAELMTTRDGSGATDWSYFGLTSGIAELMGQSVQGRFDAQRLGMLKDASAIAVANAPLAEGKRIEFALPQPSSRGQLTRRCEIGKTEPASTIFGTLTGNAVNLDCSEVRKDGTTSRVRSAWLADYGIELSKTIDDEAGRTDVIIKNVTIVKP</sequence>
<comment type="caution">
    <text evidence="2">The sequence shown here is derived from an EMBL/GenBank/DDBJ whole genome shotgun (WGS) entry which is preliminary data.</text>
</comment>
<feature type="chain" id="PRO_5043387970" evidence="1">
    <location>
        <begin position="20"/>
        <end position="461"/>
    </location>
</feature>
<dbReference type="Proteomes" id="UP000298234">
    <property type="component" value="Unassembled WGS sequence"/>
</dbReference>
<dbReference type="EMBL" id="SNSQ01000109">
    <property type="protein sequence ID" value="TEU31947.1"/>
    <property type="molecule type" value="Genomic_DNA"/>
</dbReference>
<evidence type="ECO:0000313" key="3">
    <source>
        <dbReference type="Proteomes" id="UP000298234"/>
    </source>
</evidence>
<accession>A0AAX2R9I8</accession>
<evidence type="ECO:0000313" key="2">
    <source>
        <dbReference type="EMBL" id="TEU31947.1"/>
    </source>
</evidence>
<proteinExistence type="predicted"/>
<dbReference type="AlphaFoldDB" id="A0AAX2R9I8"/>
<evidence type="ECO:0000256" key="1">
    <source>
        <dbReference type="SAM" id="SignalP"/>
    </source>
</evidence>
<feature type="signal peptide" evidence="1">
    <location>
        <begin position="1"/>
        <end position="19"/>
    </location>
</feature>
<protein>
    <submittedName>
        <fullName evidence="2">Uncharacterized protein</fullName>
    </submittedName>
</protein>
<reference evidence="2 3" key="1">
    <citation type="submission" date="2019-03" db="EMBL/GenBank/DDBJ databases">
        <title>Burkholderia cepacia outbreak.</title>
        <authorList>
            <person name="Farzana R."/>
            <person name="Walsh T.R."/>
        </authorList>
    </citation>
    <scope>NUCLEOTIDE SEQUENCE [LARGE SCALE GENOMIC DNA]</scope>
    <source>
        <strain evidence="3">d13</strain>
    </source>
</reference>
<organism evidence="2 3">
    <name type="scientific">Burkholderia cepacia</name>
    <name type="common">Pseudomonas cepacia</name>
    <dbReference type="NCBI Taxonomy" id="292"/>
    <lineage>
        <taxon>Bacteria</taxon>
        <taxon>Pseudomonadati</taxon>
        <taxon>Pseudomonadota</taxon>
        <taxon>Betaproteobacteria</taxon>
        <taxon>Burkholderiales</taxon>
        <taxon>Burkholderiaceae</taxon>
        <taxon>Burkholderia</taxon>
        <taxon>Burkholderia cepacia complex</taxon>
    </lineage>
</organism>
<name>A0AAX2R9I8_BURCE</name>
<gene>
    <name evidence="2" type="ORF">E3D37_43940</name>
</gene>
<keyword evidence="1" id="KW-0732">Signal</keyword>